<evidence type="ECO:0000256" key="1">
    <source>
        <dbReference type="ARBA" id="ARBA00003413"/>
    </source>
</evidence>
<comment type="caution">
    <text evidence="7">The sequence shown here is derived from an EMBL/GenBank/DDBJ whole genome shotgun (WGS) entry which is preliminary data.</text>
</comment>
<dbReference type="InterPro" id="IPR004843">
    <property type="entry name" value="Calcineurin-like_PHP"/>
</dbReference>
<dbReference type="PIRSF" id="PIRSF000903">
    <property type="entry name" value="B5n-ttraPtase_sm"/>
    <property type="match status" value="1"/>
</dbReference>
<dbReference type="EMBL" id="JABAIK010000004">
    <property type="protein sequence ID" value="NLS12381.1"/>
    <property type="molecule type" value="Genomic_DNA"/>
</dbReference>
<accession>A0A7X8TPD3</accession>
<evidence type="ECO:0000256" key="3">
    <source>
        <dbReference type="ARBA" id="ARBA00022801"/>
    </source>
</evidence>
<dbReference type="SUPFAM" id="SSF56300">
    <property type="entry name" value="Metallo-dependent phosphatases"/>
    <property type="match status" value="1"/>
</dbReference>
<feature type="domain" description="Calcineurin-like phosphoesterase" evidence="6">
    <location>
        <begin position="4"/>
        <end position="163"/>
    </location>
</feature>
<dbReference type="AlphaFoldDB" id="A0A7X8TPD3"/>
<dbReference type="Gene3D" id="3.60.21.10">
    <property type="match status" value="1"/>
</dbReference>
<dbReference type="CDD" id="cd07422">
    <property type="entry name" value="MPP_ApaH"/>
    <property type="match status" value="1"/>
</dbReference>
<dbReference type="NCBIfam" id="TIGR00668">
    <property type="entry name" value="apaH"/>
    <property type="match status" value="1"/>
</dbReference>
<evidence type="ECO:0000256" key="5">
    <source>
        <dbReference type="HAMAP-Rule" id="MF_00199"/>
    </source>
</evidence>
<dbReference type="HAMAP" id="MF_00199">
    <property type="entry name" value="ApaH"/>
    <property type="match status" value="1"/>
</dbReference>
<dbReference type="GO" id="GO:0008803">
    <property type="term" value="F:bis(5'-nucleosyl)-tetraphosphatase (symmetrical) activity"/>
    <property type="evidence" value="ECO:0007669"/>
    <property type="project" value="UniProtKB-UniRule"/>
</dbReference>
<keyword evidence="8" id="KW-1185">Reference proteome</keyword>
<proteinExistence type="inferred from homology"/>
<comment type="function">
    <text evidence="1 5">Hydrolyzes diadenosine 5',5'''-P1,P4-tetraphosphate to yield ADP.</text>
</comment>
<evidence type="ECO:0000256" key="2">
    <source>
        <dbReference type="ARBA" id="ARBA00005419"/>
    </source>
</evidence>
<dbReference type="EC" id="3.6.1.41" evidence="5"/>
<name>A0A7X8TPD3_9VIBR</name>
<dbReference type="PANTHER" id="PTHR40942:SF4">
    <property type="entry name" value="CYTOCHROME C5"/>
    <property type="match status" value="1"/>
</dbReference>
<dbReference type="RefSeq" id="WP_168835486.1">
    <property type="nucleotide sequence ID" value="NZ_JABAIK010000004.1"/>
</dbReference>
<protein>
    <recommendedName>
        <fullName evidence="5">Bis(5'-nucleosyl)-tetraphosphatase, symmetrical</fullName>
        <ecNumber evidence="5">3.6.1.41</ecNumber>
    </recommendedName>
    <alternativeName>
        <fullName evidence="5">Ap4A hydrolase</fullName>
    </alternativeName>
    <alternativeName>
        <fullName evidence="5">Diadenosine 5',5'''-P1,P4-tetraphosphate pyrophosphohydrolase</fullName>
    </alternativeName>
    <alternativeName>
        <fullName evidence="5">Diadenosine tetraphosphatase</fullName>
    </alternativeName>
</protein>
<gene>
    <name evidence="5" type="primary">apaH</name>
    <name evidence="7" type="ORF">HGP28_05650</name>
</gene>
<organism evidence="7 8">
    <name type="scientific">Vibrio agarilyticus</name>
    <dbReference type="NCBI Taxonomy" id="2726741"/>
    <lineage>
        <taxon>Bacteria</taxon>
        <taxon>Pseudomonadati</taxon>
        <taxon>Pseudomonadota</taxon>
        <taxon>Gammaproteobacteria</taxon>
        <taxon>Vibrionales</taxon>
        <taxon>Vibrionaceae</taxon>
        <taxon>Vibrio</taxon>
    </lineage>
</organism>
<evidence type="ECO:0000313" key="7">
    <source>
        <dbReference type="EMBL" id="NLS12381.1"/>
    </source>
</evidence>
<evidence type="ECO:0000256" key="4">
    <source>
        <dbReference type="ARBA" id="ARBA00049417"/>
    </source>
</evidence>
<comment type="similarity">
    <text evidence="2 5">Belongs to the Ap4A hydrolase family.</text>
</comment>
<dbReference type="NCBIfam" id="NF001204">
    <property type="entry name" value="PRK00166.1"/>
    <property type="match status" value="1"/>
</dbReference>
<dbReference type="InterPro" id="IPR004617">
    <property type="entry name" value="ApaH"/>
</dbReference>
<dbReference type="Pfam" id="PF00149">
    <property type="entry name" value="Metallophos"/>
    <property type="match status" value="1"/>
</dbReference>
<evidence type="ECO:0000259" key="6">
    <source>
        <dbReference type="Pfam" id="PF00149"/>
    </source>
</evidence>
<sequence>MATYLVGDLQGCLDELQLLLARVEFDPARDTLWLVGDLVARGPKSLETLRFIYGLGESAKVVLGNHDLHLLAGAYAHGRVKEKDRTAAIFSAPDKACLLEWLRGQPLLQEHDDFVMCHAGISPLWDIATAKHHAKQVEAVLQSERLPWLLDSMYGNSPALWSDDLNELDTLRYTINAFTRMRFVLPNGALDMHCKLPPDEVDSEQFCPWFDWPQRKPLDKTVVFGHWAALSGIARTDVIGLDTGCVWGEVMTMLRWEDKAIFTQAALN</sequence>
<comment type="catalytic activity">
    <reaction evidence="4 5">
        <text>P(1),P(4)-bis(5'-adenosyl) tetraphosphate + H2O = 2 ADP + 2 H(+)</text>
        <dbReference type="Rhea" id="RHEA:24252"/>
        <dbReference type="ChEBI" id="CHEBI:15377"/>
        <dbReference type="ChEBI" id="CHEBI:15378"/>
        <dbReference type="ChEBI" id="CHEBI:58141"/>
        <dbReference type="ChEBI" id="CHEBI:456216"/>
        <dbReference type="EC" id="3.6.1.41"/>
    </reaction>
</comment>
<dbReference type="Proteomes" id="UP000535589">
    <property type="component" value="Unassembled WGS sequence"/>
</dbReference>
<dbReference type="InterPro" id="IPR029052">
    <property type="entry name" value="Metallo-depent_PP-like"/>
</dbReference>
<keyword evidence="3 5" id="KW-0378">Hydrolase</keyword>
<evidence type="ECO:0000313" key="8">
    <source>
        <dbReference type="Proteomes" id="UP000535589"/>
    </source>
</evidence>
<dbReference type="PANTHER" id="PTHR40942">
    <property type="match status" value="1"/>
</dbReference>
<reference evidence="7 8" key="1">
    <citation type="submission" date="2020-04" db="EMBL/GenBank/DDBJ databases">
        <title>Vibrio sp. SM6, a novel species isolated from seawater.</title>
        <authorList>
            <person name="Wang X."/>
        </authorList>
    </citation>
    <scope>NUCLEOTIDE SEQUENCE [LARGE SCALE GENOMIC DNA]</scope>
    <source>
        <strain evidence="7 8">SM6</strain>
    </source>
</reference>